<organism evidence="2 3">
    <name type="scientific">Colletotrichum sojae</name>
    <dbReference type="NCBI Taxonomy" id="2175907"/>
    <lineage>
        <taxon>Eukaryota</taxon>
        <taxon>Fungi</taxon>
        <taxon>Dikarya</taxon>
        <taxon>Ascomycota</taxon>
        <taxon>Pezizomycotina</taxon>
        <taxon>Sordariomycetes</taxon>
        <taxon>Hypocreomycetidae</taxon>
        <taxon>Glomerellales</taxon>
        <taxon>Glomerellaceae</taxon>
        <taxon>Colletotrichum</taxon>
        <taxon>Colletotrichum orchidearum species complex</taxon>
    </lineage>
</organism>
<keyword evidence="3" id="KW-1185">Reference proteome</keyword>
<evidence type="ECO:0000313" key="3">
    <source>
        <dbReference type="Proteomes" id="UP000652219"/>
    </source>
</evidence>
<dbReference type="EMBL" id="WIGN01000398">
    <property type="protein sequence ID" value="KAF6794995.1"/>
    <property type="molecule type" value="Genomic_DNA"/>
</dbReference>
<dbReference type="AlphaFoldDB" id="A0A8H6IST0"/>
<evidence type="ECO:0000313" key="2">
    <source>
        <dbReference type="EMBL" id="KAF6794995.1"/>
    </source>
</evidence>
<feature type="region of interest" description="Disordered" evidence="1">
    <location>
        <begin position="109"/>
        <end position="132"/>
    </location>
</feature>
<name>A0A8H6IST0_9PEZI</name>
<comment type="caution">
    <text evidence="2">The sequence shown here is derived from an EMBL/GenBank/DDBJ whole genome shotgun (WGS) entry which is preliminary data.</text>
</comment>
<protein>
    <submittedName>
        <fullName evidence="2">Uncharacterized protein</fullName>
    </submittedName>
</protein>
<feature type="compositionally biased region" description="Basic and acidic residues" evidence="1">
    <location>
        <begin position="119"/>
        <end position="132"/>
    </location>
</feature>
<evidence type="ECO:0000256" key="1">
    <source>
        <dbReference type="SAM" id="MobiDB-lite"/>
    </source>
</evidence>
<accession>A0A8H6IST0</accession>
<sequence>MSKQCKEVLAPPYLRYRATSPADLERLEPRGPRLLCLATGVSQLRWTLATRRRRSFDQMASGSCHAAAALPLQAGEIKDQRSDSAAAARWESLKRSAVLGLWSRATPASPESRTARSVTEQERWGRNTHSESTERDPCYLLCSAFVVSLLLQHQQSSSPTTRLWVLLPSVVSRVPKAYLRRRQTTSQAAPTDFVGGLEFLCLTGGRDNLDTPHLTP</sequence>
<reference evidence="2 3" key="1">
    <citation type="journal article" date="2020" name="Phytopathology">
        <title>Genome Sequence Resources of Colletotrichum truncatum, C. plurivorum, C. musicola, and C. sojae: Four Species Pathogenic to Soybean (Glycine max).</title>
        <authorList>
            <person name="Rogerio F."/>
            <person name="Boufleur T.R."/>
            <person name="Ciampi-Guillardi M."/>
            <person name="Sukno S.A."/>
            <person name="Thon M.R."/>
            <person name="Massola Junior N.S."/>
            <person name="Baroncelli R."/>
        </authorList>
    </citation>
    <scope>NUCLEOTIDE SEQUENCE [LARGE SCALE GENOMIC DNA]</scope>
    <source>
        <strain evidence="2 3">LFN0009</strain>
    </source>
</reference>
<dbReference type="Proteomes" id="UP000652219">
    <property type="component" value="Unassembled WGS sequence"/>
</dbReference>
<proteinExistence type="predicted"/>
<feature type="compositionally biased region" description="Polar residues" evidence="1">
    <location>
        <begin position="109"/>
        <end position="118"/>
    </location>
</feature>
<gene>
    <name evidence="2" type="ORF">CSOJ01_13537</name>
</gene>